<keyword evidence="3" id="KW-1185">Reference proteome</keyword>
<dbReference type="AlphaFoldDB" id="A0A1I2DP04"/>
<dbReference type="Proteomes" id="UP000199400">
    <property type="component" value="Unassembled WGS sequence"/>
</dbReference>
<dbReference type="Gene3D" id="3.30.750.24">
    <property type="entry name" value="STAS domain"/>
    <property type="match status" value="1"/>
</dbReference>
<dbReference type="STRING" id="54.SAMN02745121_05649"/>
<dbReference type="CDD" id="cd07043">
    <property type="entry name" value="STAS_anti-anti-sigma_factors"/>
    <property type="match status" value="1"/>
</dbReference>
<evidence type="ECO:0000313" key="3">
    <source>
        <dbReference type="Proteomes" id="UP000199400"/>
    </source>
</evidence>
<dbReference type="EMBL" id="FOMX01000020">
    <property type="protein sequence ID" value="SFE82207.1"/>
    <property type="molecule type" value="Genomic_DNA"/>
</dbReference>
<name>A0A1I2DP04_9BACT</name>
<dbReference type="RefSeq" id="WP_100793238.1">
    <property type="nucleotide sequence ID" value="NZ_FOMX01000020.1"/>
</dbReference>
<dbReference type="SUPFAM" id="SSF52091">
    <property type="entry name" value="SpoIIaa-like"/>
    <property type="match status" value="1"/>
</dbReference>
<evidence type="ECO:0000313" key="2">
    <source>
        <dbReference type="EMBL" id="SFE82207.1"/>
    </source>
</evidence>
<accession>A0A1I2DP04</accession>
<gene>
    <name evidence="2" type="ORF">SAMN02745121_05649</name>
</gene>
<evidence type="ECO:0000259" key="1">
    <source>
        <dbReference type="Pfam" id="PF01740"/>
    </source>
</evidence>
<dbReference type="Pfam" id="PF01740">
    <property type="entry name" value="STAS"/>
    <property type="match status" value="1"/>
</dbReference>
<organism evidence="2 3">
    <name type="scientific">Nannocystis exedens</name>
    <dbReference type="NCBI Taxonomy" id="54"/>
    <lineage>
        <taxon>Bacteria</taxon>
        <taxon>Pseudomonadati</taxon>
        <taxon>Myxococcota</taxon>
        <taxon>Polyangia</taxon>
        <taxon>Nannocystales</taxon>
        <taxon>Nannocystaceae</taxon>
        <taxon>Nannocystis</taxon>
    </lineage>
</organism>
<reference evidence="3" key="1">
    <citation type="submission" date="2016-10" db="EMBL/GenBank/DDBJ databases">
        <authorList>
            <person name="Varghese N."/>
            <person name="Submissions S."/>
        </authorList>
    </citation>
    <scope>NUCLEOTIDE SEQUENCE [LARGE SCALE GENOMIC DNA]</scope>
    <source>
        <strain evidence="3">ATCC 25963</strain>
    </source>
</reference>
<proteinExistence type="predicted"/>
<dbReference type="OrthoDB" id="9796076at2"/>
<feature type="domain" description="STAS" evidence="1">
    <location>
        <begin position="13"/>
        <end position="55"/>
    </location>
</feature>
<protein>
    <recommendedName>
        <fullName evidence="1">STAS domain-containing protein</fullName>
    </recommendedName>
</protein>
<dbReference type="InterPro" id="IPR036513">
    <property type="entry name" value="STAS_dom_sf"/>
</dbReference>
<sequence length="73" mass="7980">MPFTGSDNGDESTLFLSGHLDEHSVAEFKALTDALVAEGRRHVVLDMSGLENIESVRWPPSPRFTALPRGRGT</sequence>
<dbReference type="InterPro" id="IPR002645">
    <property type="entry name" value="STAS_dom"/>
</dbReference>